<evidence type="ECO:0000313" key="3">
    <source>
        <dbReference type="Proteomes" id="UP000053780"/>
    </source>
</evidence>
<organism evidence="2 3">
    <name type="scientific">Vairimorpha apis BRL 01</name>
    <dbReference type="NCBI Taxonomy" id="1037528"/>
    <lineage>
        <taxon>Eukaryota</taxon>
        <taxon>Fungi</taxon>
        <taxon>Fungi incertae sedis</taxon>
        <taxon>Microsporidia</taxon>
        <taxon>Nosematidae</taxon>
        <taxon>Vairimorpha</taxon>
    </lineage>
</organism>
<dbReference type="Proteomes" id="UP000053780">
    <property type="component" value="Unassembled WGS sequence"/>
</dbReference>
<dbReference type="Gene3D" id="1.25.10.10">
    <property type="entry name" value="Leucine-rich Repeat Variant"/>
    <property type="match status" value="1"/>
</dbReference>
<dbReference type="SUPFAM" id="SSF48371">
    <property type="entry name" value="ARM repeat"/>
    <property type="match status" value="1"/>
</dbReference>
<gene>
    <name evidence="2" type="ORF">NAPIS_ORF00930</name>
    <name evidence="1" type="ORF">NAPIS_ORF02047</name>
</gene>
<dbReference type="AlphaFoldDB" id="T0MEI5"/>
<dbReference type="InterPro" id="IPR011989">
    <property type="entry name" value="ARM-like"/>
</dbReference>
<protein>
    <submittedName>
        <fullName evidence="2">Protein phosphatase</fullName>
    </submittedName>
</protein>
<dbReference type="EMBL" id="KE647293">
    <property type="protein sequence ID" value="EQB60375.1"/>
    <property type="molecule type" value="Genomic_DNA"/>
</dbReference>
<evidence type="ECO:0000313" key="1">
    <source>
        <dbReference type="EMBL" id="EQB60375.1"/>
    </source>
</evidence>
<reference evidence="2" key="1">
    <citation type="submission" date="2012-12" db="EMBL/GenBank/DDBJ databases">
        <authorList>
            <person name="Chen Y.P."/>
            <person name="Pettis J.S."/>
            <person name="Zhao Y."/>
            <person name="Liu X."/>
            <person name="Tallon L.J."/>
            <person name="Sadzewicz L.D."/>
            <person name="Li R."/>
            <person name="Zheng H."/>
            <person name="Huang S."/>
            <person name="Zhang X."/>
            <person name="Hamilton M.C."/>
            <person name="Pernal S.F."/>
            <person name="Melathopoulos A.P."/>
            <person name="Yan X."/>
            <person name="Evans J.D."/>
        </authorList>
    </citation>
    <scope>NUCLEOTIDE SEQUENCE</scope>
    <source>
        <strain evidence="2">BRL 01</strain>
    </source>
</reference>
<reference evidence="2 3" key="2">
    <citation type="journal article" date="2013" name="BMC Genomics">
        <title>Genome sequencing and comparative genomics of honey bee microsporidia, Nosema apis reveal novel insights into host-parasite interactions.</title>
        <authorList>
            <person name="Chen Yp."/>
            <person name="Pettis J.S."/>
            <person name="Zhao Y."/>
            <person name="Liu X."/>
            <person name="Tallon L.J."/>
            <person name="Sadzewicz L.D."/>
            <person name="Li R."/>
            <person name="Zheng H."/>
            <person name="Huang S."/>
            <person name="Zhang X."/>
            <person name="Hamilton M.C."/>
            <person name="Pernal S.F."/>
            <person name="Melathopoulos A.P."/>
            <person name="Yan X."/>
            <person name="Evans J.D."/>
        </authorList>
    </citation>
    <scope>NUCLEOTIDE SEQUENCE [LARGE SCALE GENOMIC DNA]</scope>
    <source>
        <strain evidence="2 3">BRL 01</strain>
    </source>
</reference>
<sequence>MEDMDIASLFDDPKLSMDKFEYIIGRDKQKTIDLINYMNFKMPVDENLLHVCALLLLENRNSVIEAIIKILKVNQPLIQTFIKGLQSSNFYNQRMAVPRIIVSLEFDGKKDILKNCFYDKTGLVIKEAVESLHFYDNLPFNDDELLKITIDLNNSMYDFVQCLVPNMLKYVKQCNFLISDICLCKSWRKRLSLVKNLKYFSDEQKNNILNILSKDTEEAVRVALVEEMDHFDEYIDIFINDKSPQVRAATVKKIGLLNENTDVLKKVIDDKSWLVHKELLCIHKEDIYENISLHLIKSLPKSHDWRIKIEILGTINYIVQHNNLLVKRCLLDIFFEYLCDPVCEVRNKASNVFVNLIKEADWSEILLEKFNKLIEMSSYLVRISLAEVCLTFDLKHKTKYVVKMLQDEVFNVKLKMLSVIDKEHLNDEIVKIIENMEEDSYIKKEKDRLFN</sequence>
<keyword evidence="3" id="KW-1185">Reference proteome</keyword>
<name>T0MEI5_9MICR</name>
<dbReference type="HOGENOM" id="CLU_595849_0_0_1"/>
<dbReference type="VEuPathDB" id="MicrosporidiaDB:NAPIS_ORF00930"/>
<evidence type="ECO:0000313" key="2">
    <source>
        <dbReference type="EMBL" id="EQB61491.1"/>
    </source>
</evidence>
<dbReference type="InterPro" id="IPR016024">
    <property type="entry name" value="ARM-type_fold"/>
</dbReference>
<dbReference type="EMBL" id="KE647134">
    <property type="protein sequence ID" value="EQB61491.1"/>
    <property type="molecule type" value="Genomic_DNA"/>
</dbReference>
<proteinExistence type="predicted"/>
<dbReference type="VEuPathDB" id="MicrosporidiaDB:NAPIS_ORF02047"/>
<accession>T0MEI5</accession>
<dbReference type="OrthoDB" id="340346at2759"/>